<evidence type="ECO:0000313" key="7">
    <source>
        <dbReference type="Proteomes" id="UP000510682"/>
    </source>
</evidence>
<keyword evidence="1" id="KW-0805">Transcription regulation</keyword>
<feature type="domain" description="HTH tetR-type" evidence="5">
    <location>
        <begin position="19"/>
        <end position="79"/>
    </location>
</feature>
<evidence type="ECO:0000313" key="6">
    <source>
        <dbReference type="EMBL" id="QLL07393.1"/>
    </source>
</evidence>
<feature type="DNA-binding region" description="H-T-H motif" evidence="4">
    <location>
        <begin position="42"/>
        <end position="61"/>
    </location>
</feature>
<evidence type="ECO:0000259" key="5">
    <source>
        <dbReference type="PROSITE" id="PS50977"/>
    </source>
</evidence>
<dbReference type="PANTHER" id="PTHR30055:SF234">
    <property type="entry name" value="HTH-TYPE TRANSCRIPTIONAL REGULATOR BETI"/>
    <property type="match status" value="1"/>
</dbReference>
<name>A0A7D6HUX2_9MYCO</name>
<dbReference type="Pfam" id="PF17754">
    <property type="entry name" value="TetR_C_14"/>
    <property type="match status" value="1"/>
</dbReference>
<keyword evidence="3" id="KW-0804">Transcription</keyword>
<dbReference type="InterPro" id="IPR050109">
    <property type="entry name" value="HTH-type_TetR-like_transc_reg"/>
</dbReference>
<keyword evidence="2 4" id="KW-0238">DNA-binding</keyword>
<evidence type="ECO:0000256" key="3">
    <source>
        <dbReference type="ARBA" id="ARBA00023163"/>
    </source>
</evidence>
<dbReference type="Gene3D" id="1.10.10.60">
    <property type="entry name" value="Homeodomain-like"/>
    <property type="match status" value="1"/>
</dbReference>
<dbReference type="PROSITE" id="PS50977">
    <property type="entry name" value="HTH_TETR_2"/>
    <property type="match status" value="1"/>
</dbReference>
<proteinExistence type="predicted"/>
<dbReference type="AlphaFoldDB" id="A0A7D6HUX2"/>
<dbReference type="InterPro" id="IPR009057">
    <property type="entry name" value="Homeodomain-like_sf"/>
</dbReference>
<accession>A0A7D6HUX2</accession>
<reference evidence="7" key="3">
    <citation type="submission" date="2023-07" db="EMBL/GenBank/DDBJ databases">
        <title>Description of Mycobacterium gordonae subsp. intergordonae subsp.nov. and Mycobacterium gordonae subsp. gordonae subsp. nov.</title>
        <authorList>
            <person name="Huang H."/>
        </authorList>
    </citation>
    <scope>NUCLEOTIDE SEQUENCE [LARGE SCALE GENOMIC DNA]</scope>
    <source>
        <strain evidence="7">24</strain>
    </source>
</reference>
<organism evidence="6 7">
    <name type="scientific">Mycobacterium vicinigordonae</name>
    <dbReference type="NCBI Taxonomy" id="1719132"/>
    <lineage>
        <taxon>Bacteria</taxon>
        <taxon>Bacillati</taxon>
        <taxon>Actinomycetota</taxon>
        <taxon>Actinomycetes</taxon>
        <taxon>Mycobacteriales</taxon>
        <taxon>Mycobacteriaceae</taxon>
        <taxon>Mycobacterium</taxon>
    </lineage>
</organism>
<dbReference type="InterPro" id="IPR041347">
    <property type="entry name" value="MftR_C"/>
</dbReference>
<dbReference type="GO" id="GO:0003700">
    <property type="term" value="F:DNA-binding transcription factor activity"/>
    <property type="evidence" value="ECO:0007669"/>
    <property type="project" value="TreeGrafter"/>
</dbReference>
<dbReference type="RefSeq" id="WP_180915967.1">
    <property type="nucleotide sequence ID" value="NZ_CP059165.1"/>
</dbReference>
<protein>
    <submittedName>
        <fullName evidence="6">TetR family transcriptional regulator</fullName>
    </submittedName>
</protein>
<dbReference type="InterPro" id="IPR001647">
    <property type="entry name" value="HTH_TetR"/>
</dbReference>
<reference evidence="7" key="1">
    <citation type="submission" date="2020-07" db="EMBL/GenBank/DDBJ databases">
        <title>Description of Mycobacterium gordonae subsp. intergordonae subsp.nov. and Mycobacterium gordonae subsp. gordonae subsp. nov.</title>
        <authorList>
            <person name="Yu X."/>
        </authorList>
    </citation>
    <scope>NUCLEOTIDE SEQUENCE [LARGE SCALE GENOMIC DNA]</scope>
    <source>
        <strain evidence="7">24</strain>
    </source>
</reference>
<dbReference type="PRINTS" id="PR00455">
    <property type="entry name" value="HTHTETR"/>
</dbReference>
<dbReference type="GO" id="GO:0000976">
    <property type="term" value="F:transcription cis-regulatory region binding"/>
    <property type="evidence" value="ECO:0007669"/>
    <property type="project" value="TreeGrafter"/>
</dbReference>
<evidence type="ECO:0000256" key="1">
    <source>
        <dbReference type="ARBA" id="ARBA00023015"/>
    </source>
</evidence>
<gene>
    <name evidence="6" type="ORF">H0P51_27800</name>
</gene>
<dbReference type="PANTHER" id="PTHR30055">
    <property type="entry name" value="HTH-TYPE TRANSCRIPTIONAL REGULATOR RUTR"/>
    <property type="match status" value="1"/>
</dbReference>
<sequence>MSRVDDGGAKLGLRERKKVKLRENIVRCAVELFEQRGFDETSIDEIAERAEISPSTFFRYYATKEEVLLGADAALLQILIGCVSESFGRRPSLNGVMDGFLEFAQRFDGMQDDLSRRRARLLSVSESVQARAAHSQLLWERAVAEELARIDRLSKPELRHEILASTVMGAYSVAVVRWRKQRRERLVELLRAAFAELLGLLGDSDGESARDDAAGG</sequence>
<reference evidence="6 7" key="2">
    <citation type="submission" date="2020-07" db="EMBL/GenBank/DDBJ databases">
        <authorList>
            <person name="Yu X."/>
        </authorList>
    </citation>
    <scope>NUCLEOTIDE SEQUENCE [LARGE SCALE GENOMIC DNA]</scope>
    <source>
        <strain evidence="7">24</strain>
    </source>
</reference>
<dbReference type="KEGG" id="mgor:H0P51_27800"/>
<dbReference type="Pfam" id="PF00440">
    <property type="entry name" value="TetR_N"/>
    <property type="match status" value="1"/>
</dbReference>
<dbReference type="EMBL" id="CP059165">
    <property type="protein sequence ID" value="QLL07393.1"/>
    <property type="molecule type" value="Genomic_DNA"/>
</dbReference>
<dbReference type="Proteomes" id="UP000510682">
    <property type="component" value="Chromosome"/>
</dbReference>
<evidence type="ECO:0000256" key="4">
    <source>
        <dbReference type="PROSITE-ProRule" id="PRU00335"/>
    </source>
</evidence>
<dbReference type="Gene3D" id="1.10.357.10">
    <property type="entry name" value="Tetracycline Repressor, domain 2"/>
    <property type="match status" value="1"/>
</dbReference>
<evidence type="ECO:0000256" key="2">
    <source>
        <dbReference type="ARBA" id="ARBA00023125"/>
    </source>
</evidence>
<keyword evidence="7" id="KW-1185">Reference proteome</keyword>
<dbReference type="SUPFAM" id="SSF46689">
    <property type="entry name" value="Homeodomain-like"/>
    <property type="match status" value="1"/>
</dbReference>